<evidence type="ECO:0000256" key="1">
    <source>
        <dbReference type="ARBA" id="ARBA00006484"/>
    </source>
</evidence>
<gene>
    <name evidence="4" type="ORF">GCM10007895_22690</name>
</gene>
<dbReference type="GO" id="GO:0016491">
    <property type="term" value="F:oxidoreductase activity"/>
    <property type="evidence" value="ECO:0007669"/>
    <property type="project" value="UniProtKB-KW"/>
</dbReference>
<feature type="domain" description="Ketoreductase" evidence="3">
    <location>
        <begin position="3"/>
        <end position="178"/>
    </location>
</feature>
<dbReference type="InterPro" id="IPR020904">
    <property type="entry name" value="Sc_DH/Rdtase_CS"/>
</dbReference>
<dbReference type="InterPro" id="IPR002347">
    <property type="entry name" value="SDR_fam"/>
</dbReference>
<dbReference type="PROSITE" id="PS00061">
    <property type="entry name" value="ADH_SHORT"/>
    <property type="match status" value="1"/>
</dbReference>
<dbReference type="Pfam" id="PF00106">
    <property type="entry name" value="adh_short"/>
    <property type="match status" value="1"/>
</dbReference>
<name>A0AA37RX83_9GAMM</name>
<proteinExistence type="inferred from homology"/>
<reference evidence="4" key="2">
    <citation type="submission" date="2023-01" db="EMBL/GenBank/DDBJ databases">
        <title>Draft genome sequence of Paraferrimonas sedimenticola strain NBRC 101628.</title>
        <authorList>
            <person name="Sun Q."/>
            <person name="Mori K."/>
        </authorList>
    </citation>
    <scope>NUCLEOTIDE SEQUENCE</scope>
    <source>
        <strain evidence="4">NBRC 101628</strain>
    </source>
</reference>
<dbReference type="InterPro" id="IPR057326">
    <property type="entry name" value="KR_dom"/>
</dbReference>
<dbReference type="PRINTS" id="PR00081">
    <property type="entry name" value="GDHRDH"/>
</dbReference>
<keyword evidence="5" id="KW-1185">Reference proteome</keyword>
<dbReference type="Gene3D" id="3.40.50.720">
    <property type="entry name" value="NAD(P)-binding Rossmann-like Domain"/>
    <property type="match status" value="1"/>
</dbReference>
<dbReference type="EMBL" id="BSNC01000005">
    <property type="protein sequence ID" value="GLP96963.1"/>
    <property type="molecule type" value="Genomic_DNA"/>
</dbReference>
<dbReference type="SUPFAM" id="SSF51735">
    <property type="entry name" value="NAD(P)-binding Rossmann-fold domains"/>
    <property type="match status" value="1"/>
</dbReference>
<dbReference type="PANTHER" id="PTHR44196:SF1">
    <property type="entry name" value="DEHYDROGENASE_REDUCTASE SDR FAMILY MEMBER 7B"/>
    <property type="match status" value="1"/>
</dbReference>
<dbReference type="GO" id="GO:0016020">
    <property type="term" value="C:membrane"/>
    <property type="evidence" value="ECO:0007669"/>
    <property type="project" value="TreeGrafter"/>
</dbReference>
<organism evidence="4 5">
    <name type="scientific">Paraferrimonas sedimenticola</name>
    <dbReference type="NCBI Taxonomy" id="375674"/>
    <lineage>
        <taxon>Bacteria</taxon>
        <taxon>Pseudomonadati</taxon>
        <taxon>Pseudomonadota</taxon>
        <taxon>Gammaproteobacteria</taxon>
        <taxon>Alteromonadales</taxon>
        <taxon>Ferrimonadaceae</taxon>
        <taxon>Paraferrimonas</taxon>
    </lineage>
</organism>
<dbReference type="InterPro" id="IPR036291">
    <property type="entry name" value="NAD(P)-bd_dom_sf"/>
</dbReference>
<protein>
    <submittedName>
        <fullName evidence="4">Short-chain dehydrogenase</fullName>
    </submittedName>
</protein>
<dbReference type="Proteomes" id="UP001161422">
    <property type="component" value="Unassembled WGS sequence"/>
</dbReference>
<evidence type="ECO:0000313" key="5">
    <source>
        <dbReference type="Proteomes" id="UP001161422"/>
    </source>
</evidence>
<dbReference type="AlphaFoldDB" id="A0AA37RX83"/>
<sequence length="243" mass="26157">MSGSVLITGATSGIGLQLAKDYAALGWQVIACGRNAQVLEQMQQDNANITPLAFDIGDKQASIEALSEGDALDLVILNAGVCEYVDQPQQFDAELWERVLHINLVSIGYCLQALLPRIRQGGRLALMSSSASFLALPRAEAYGASKAGLTYLAQTLALDIPPSKLGVTVIHPGFVKTPLTDKNDFAMPGRISVENASKRIIKGLAAGKSSIDFPKRLIWVLKAFSWLPDAVWLALGRRLLVRS</sequence>
<evidence type="ECO:0000313" key="4">
    <source>
        <dbReference type="EMBL" id="GLP96963.1"/>
    </source>
</evidence>
<accession>A0AA37RX83</accession>
<dbReference type="SMART" id="SM00822">
    <property type="entry name" value="PKS_KR"/>
    <property type="match status" value="1"/>
</dbReference>
<evidence type="ECO:0000259" key="3">
    <source>
        <dbReference type="SMART" id="SM00822"/>
    </source>
</evidence>
<comment type="similarity">
    <text evidence="1">Belongs to the short-chain dehydrogenases/reductases (SDR) family.</text>
</comment>
<evidence type="ECO:0000256" key="2">
    <source>
        <dbReference type="ARBA" id="ARBA00023002"/>
    </source>
</evidence>
<dbReference type="RefSeq" id="WP_095504271.1">
    <property type="nucleotide sequence ID" value="NZ_BSNC01000005.1"/>
</dbReference>
<comment type="caution">
    <text evidence="4">The sequence shown here is derived from an EMBL/GenBank/DDBJ whole genome shotgun (WGS) entry which is preliminary data.</text>
</comment>
<dbReference type="PANTHER" id="PTHR44196">
    <property type="entry name" value="DEHYDROGENASE/REDUCTASE SDR FAMILY MEMBER 7B"/>
    <property type="match status" value="1"/>
</dbReference>
<reference evidence="4" key="1">
    <citation type="journal article" date="2014" name="Int. J. Syst. Evol. Microbiol.">
        <title>Complete genome sequence of Corynebacterium casei LMG S-19264T (=DSM 44701T), isolated from a smear-ripened cheese.</title>
        <authorList>
            <consortium name="US DOE Joint Genome Institute (JGI-PGF)"/>
            <person name="Walter F."/>
            <person name="Albersmeier A."/>
            <person name="Kalinowski J."/>
            <person name="Ruckert C."/>
        </authorList>
    </citation>
    <scope>NUCLEOTIDE SEQUENCE</scope>
    <source>
        <strain evidence="4">NBRC 101628</strain>
    </source>
</reference>
<keyword evidence="2" id="KW-0560">Oxidoreductase</keyword>